<dbReference type="InterPro" id="IPR011453">
    <property type="entry name" value="DUF1559"/>
</dbReference>
<keyword evidence="3" id="KW-1185">Reference proteome</keyword>
<evidence type="ECO:0000259" key="1">
    <source>
        <dbReference type="Pfam" id="PF07596"/>
    </source>
</evidence>
<name>M2A569_9BACT</name>
<dbReference type="Proteomes" id="UP000011529">
    <property type="component" value="Unassembled WGS sequence"/>
</dbReference>
<dbReference type="PANTHER" id="PTHR30093">
    <property type="entry name" value="GENERAL SECRETION PATHWAY PROTEIN G"/>
    <property type="match status" value="1"/>
</dbReference>
<dbReference type="EMBL" id="ANMO01000186">
    <property type="protein sequence ID" value="EMB15201.1"/>
    <property type="molecule type" value="Genomic_DNA"/>
</dbReference>
<evidence type="ECO:0000313" key="3">
    <source>
        <dbReference type="Proteomes" id="UP000011529"/>
    </source>
</evidence>
<evidence type="ECO:0000313" key="2">
    <source>
        <dbReference type="EMBL" id="EMB15201.1"/>
    </source>
</evidence>
<protein>
    <submittedName>
        <fullName evidence="2">Protein containing DUF1559</fullName>
    </submittedName>
</protein>
<dbReference type="Pfam" id="PF07596">
    <property type="entry name" value="SBP_bac_10"/>
    <property type="match status" value="1"/>
</dbReference>
<dbReference type="Gene3D" id="3.30.700.10">
    <property type="entry name" value="Glycoprotein, Type 4 Pilin"/>
    <property type="match status" value="1"/>
</dbReference>
<dbReference type="RefSeq" id="WP_008659237.1">
    <property type="nucleotide sequence ID" value="NZ_ANMO01000186.1"/>
</dbReference>
<reference evidence="2" key="1">
    <citation type="submission" date="2012-11" db="EMBL/GenBank/DDBJ databases">
        <title>Permanent draft genomes of Rhodopirellula europaea strain SH398 and 6C.</title>
        <authorList>
            <person name="Richter M."/>
            <person name="Richter-Heitmann T."/>
            <person name="Frank C."/>
            <person name="Harder J."/>
            <person name="Glockner F.O."/>
        </authorList>
    </citation>
    <scope>NUCLEOTIDE SEQUENCE</scope>
    <source>
        <strain evidence="2">6C</strain>
    </source>
</reference>
<organism evidence="2 3">
    <name type="scientific">Rhodopirellula europaea 6C</name>
    <dbReference type="NCBI Taxonomy" id="1263867"/>
    <lineage>
        <taxon>Bacteria</taxon>
        <taxon>Pseudomonadati</taxon>
        <taxon>Planctomycetota</taxon>
        <taxon>Planctomycetia</taxon>
        <taxon>Pirellulales</taxon>
        <taxon>Pirellulaceae</taxon>
        <taxon>Rhodopirellula</taxon>
    </lineage>
</organism>
<gene>
    <name evidence="2" type="ORF">RE6C_04061</name>
</gene>
<reference evidence="2" key="2">
    <citation type="journal article" date="2013" name="Mar. Genomics">
        <title>Expression of sulfatases in Rhodopirellula baltica and the diversity of sulfatases in the genus Rhodopirellula.</title>
        <authorList>
            <person name="Wegner C.E."/>
            <person name="Richter-Heitmann T."/>
            <person name="Klindworth A."/>
            <person name="Klockow C."/>
            <person name="Richter M."/>
            <person name="Achstetter T."/>
            <person name="Glockner F.O."/>
            <person name="Harder J."/>
        </authorList>
    </citation>
    <scope>NUCLEOTIDE SEQUENCE [LARGE SCALE GENOMIC DNA]</scope>
    <source>
        <strain evidence="2">6C</strain>
    </source>
</reference>
<dbReference type="PATRIC" id="fig|1263867.3.peg.4351"/>
<feature type="domain" description="DUF1559" evidence="1">
    <location>
        <begin position="32"/>
        <end position="306"/>
    </location>
</feature>
<sequence>MLIPKQGVTILELLVLVGIVGVLLALLLPAVQSARESARKVTCKNNLRQMGIAIQSFHSAHQRMPSLYNGSFTANGNTLTFPKRYWDEHHFHSWQVALLPSLEQSSLYESIDMTTAASDPKNQPNVNVELSVFQCPSTSNVTPFSNVRNFAPNDVIGTAARSDYEAIGGIHLSSIANENRQLLGTNIALGAWGLPLQTIPKDATYYNVETTRFRDVTDGLSNSIILAEMSGRPDPYVRGKLDEDYEEIDNISKPAWAISGSYHAIVLSKKFGVNETNHNGIYSFHASGVHVSLADGSVRMLSNSTNKAVLQALTTRAGRETVSIE</sequence>
<dbReference type="PANTHER" id="PTHR30093:SF2">
    <property type="entry name" value="TYPE II SECRETION SYSTEM PROTEIN H"/>
    <property type="match status" value="1"/>
</dbReference>
<dbReference type="NCBIfam" id="TIGR04294">
    <property type="entry name" value="pre_pil_HX9DG"/>
    <property type="match status" value="1"/>
</dbReference>
<dbReference type="AlphaFoldDB" id="M2A569"/>
<accession>M2A569</accession>
<dbReference type="InterPro" id="IPR045584">
    <property type="entry name" value="Pilin-like"/>
</dbReference>
<dbReference type="SUPFAM" id="SSF54523">
    <property type="entry name" value="Pili subunits"/>
    <property type="match status" value="1"/>
</dbReference>
<proteinExistence type="predicted"/>
<comment type="caution">
    <text evidence="2">The sequence shown here is derived from an EMBL/GenBank/DDBJ whole genome shotgun (WGS) entry which is preliminary data.</text>
</comment>
<dbReference type="InterPro" id="IPR027558">
    <property type="entry name" value="Pre_pil_HX9DG_C"/>
</dbReference>